<keyword evidence="10" id="KW-0511">Multifunctional enzyme</keyword>
<dbReference type="Pfam" id="PF01502">
    <property type="entry name" value="PRA-CH"/>
    <property type="match status" value="1"/>
</dbReference>
<dbReference type="PANTHER" id="PTHR42945:SF1">
    <property type="entry name" value="HISTIDINE BIOSYNTHESIS BIFUNCTIONAL PROTEIN HIS7"/>
    <property type="match status" value="1"/>
</dbReference>
<evidence type="ECO:0000256" key="8">
    <source>
        <dbReference type="ARBA" id="ARBA00022840"/>
    </source>
</evidence>
<dbReference type="Gene3D" id="3.10.20.810">
    <property type="entry name" value="Phosphoribosyl-AMP cyclohydrolase"/>
    <property type="match status" value="1"/>
</dbReference>
<evidence type="ECO:0000256" key="6">
    <source>
        <dbReference type="ARBA" id="ARBA00022741"/>
    </source>
</evidence>
<protein>
    <recommendedName>
        <fullName evidence="11">Phosphoribosyl-AMP cyclohydrolase domain-containing protein</fullName>
    </recommendedName>
</protein>
<comment type="pathway">
    <text evidence="3">Amino-acid biosynthesis; L-histidine biosynthesis; L-histidine from 5-phospho-alpha-D-ribose 1-diphosphate: step 3/9.</text>
</comment>
<dbReference type="FunFam" id="3.10.20.810:FF:000002">
    <property type="entry name" value="Histidine biosynthesis trifunctional protein"/>
    <property type="match status" value="1"/>
</dbReference>
<dbReference type="GO" id="GO:0004636">
    <property type="term" value="F:phosphoribosyl-ATP diphosphatase activity"/>
    <property type="evidence" value="ECO:0007669"/>
    <property type="project" value="UniProtKB-EC"/>
</dbReference>
<dbReference type="InterPro" id="IPR021130">
    <property type="entry name" value="PRib-ATP_PPHydrolase-like"/>
</dbReference>
<dbReference type="SUPFAM" id="SSF101386">
    <property type="entry name" value="all-alpha NTP pyrophosphatases"/>
    <property type="match status" value="1"/>
</dbReference>
<keyword evidence="8" id="KW-0067">ATP-binding</keyword>
<dbReference type="GO" id="GO:0000105">
    <property type="term" value="P:L-histidine biosynthetic process"/>
    <property type="evidence" value="ECO:0007669"/>
    <property type="project" value="UniProtKB-KW"/>
</dbReference>
<evidence type="ECO:0000259" key="11">
    <source>
        <dbReference type="Pfam" id="PF01502"/>
    </source>
</evidence>
<reference evidence="12" key="2">
    <citation type="journal article" date="2023" name="Microbiol Resour">
        <title>Decontamination and Annotation of the Draft Genome Sequence of the Oomycete Lagenidium giganteum ARSEF 373.</title>
        <authorList>
            <person name="Morgan W.R."/>
            <person name="Tartar A."/>
        </authorList>
    </citation>
    <scope>NUCLEOTIDE SEQUENCE</scope>
    <source>
        <strain evidence="12">ARSEF 373</strain>
    </source>
</reference>
<dbReference type="AlphaFoldDB" id="A0AAV2ZD81"/>
<evidence type="ECO:0000313" key="12">
    <source>
        <dbReference type="EMBL" id="DBA03985.1"/>
    </source>
</evidence>
<dbReference type="Pfam" id="PF01503">
    <property type="entry name" value="PRA-PH"/>
    <property type="match status" value="1"/>
</dbReference>
<evidence type="ECO:0000256" key="4">
    <source>
        <dbReference type="ARBA" id="ARBA00005204"/>
    </source>
</evidence>
<comment type="caution">
    <text evidence="12">The sequence shown here is derived from an EMBL/GenBank/DDBJ whole genome shotgun (WGS) entry which is preliminary data.</text>
</comment>
<gene>
    <name evidence="12" type="ORF">N0F65_010638</name>
</gene>
<dbReference type="FunFam" id="1.10.287.1080:FF:000002">
    <property type="entry name" value="Histidine biosynthesis bifunctional protein HisIE"/>
    <property type="match status" value="1"/>
</dbReference>
<dbReference type="Proteomes" id="UP001146120">
    <property type="component" value="Unassembled WGS sequence"/>
</dbReference>
<comment type="catalytic activity">
    <reaction evidence="2">
        <text>1-(5-phospho-beta-D-ribosyl)-ATP + H2O = 1-(5-phospho-beta-D-ribosyl)-5'-AMP + diphosphate + H(+)</text>
        <dbReference type="Rhea" id="RHEA:22828"/>
        <dbReference type="ChEBI" id="CHEBI:15377"/>
        <dbReference type="ChEBI" id="CHEBI:15378"/>
        <dbReference type="ChEBI" id="CHEBI:33019"/>
        <dbReference type="ChEBI" id="CHEBI:59457"/>
        <dbReference type="ChEBI" id="CHEBI:73183"/>
        <dbReference type="EC" id="3.6.1.31"/>
    </reaction>
</comment>
<name>A0AAV2ZD81_9STRA</name>
<comment type="pathway">
    <text evidence="4">Amino-acid biosynthesis; L-histidine biosynthesis; L-histidine from 5-phospho-alpha-D-ribose 1-diphosphate: step 2/9.</text>
</comment>
<evidence type="ECO:0000256" key="3">
    <source>
        <dbReference type="ARBA" id="ARBA00005169"/>
    </source>
</evidence>
<keyword evidence="9" id="KW-0368">Histidine biosynthesis</keyword>
<evidence type="ECO:0000256" key="7">
    <source>
        <dbReference type="ARBA" id="ARBA00022801"/>
    </source>
</evidence>
<reference evidence="12" key="1">
    <citation type="submission" date="2022-11" db="EMBL/GenBank/DDBJ databases">
        <authorList>
            <person name="Morgan W.R."/>
            <person name="Tartar A."/>
        </authorList>
    </citation>
    <scope>NUCLEOTIDE SEQUENCE</scope>
    <source>
        <strain evidence="12">ARSEF 373</strain>
    </source>
</reference>
<organism evidence="12 13">
    <name type="scientific">Lagenidium giganteum</name>
    <dbReference type="NCBI Taxonomy" id="4803"/>
    <lineage>
        <taxon>Eukaryota</taxon>
        <taxon>Sar</taxon>
        <taxon>Stramenopiles</taxon>
        <taxon>Oomycota</taxon>
        <taxon>Peronosporomycetes</taxon>
        <taxon>Pythiales</taxon>
        <taxon>Pythiaceae</taxon>
    </lineage>
</organism>
<accession>A0AAV2ZD81</accession>
<evidence type="ECO:0000256" key="10">
    <source>
        <dbReference type="ARBA" id="ARBA00023268"/>
    </source>
</evidence>
<evidence type="ECO:0000313" key="13">
    <source>
        <dbReference type="Proteomes" id="UP001146120"/>
    </source>
</evidence>
<keyword evidence="7" id="KW-0378">Hydrolase</keyword>
<dbReference type="NCBIfam" id="TIGR03188">
    <property type="entry name" value="histidine_hisI"/>
    <property type="match status" value="1"/>
</dbReference>
<dbReference type="EMBL" id="DAKRPA010000013">
    <property type="protein sequence ID" value="DBA03985.1"/>
    <property type="molecule type" value="Genomic_DNA"/>
</dbReference>
<feature type="domain" description="Phosphoribosyl-AMP cyclohydrolase" evidence="11">
    <location>
        <begin position="290"/>
        <end position="362"/>
    </location>
</feature>
<dbReference type="InterPro" id="IPR002496">
    <property type="entry name" value="PRib_AMP_CycHydrolase_dom"/>
</dbReference>
<keyword evidence="6" id="KW-0547">Nucleotide-binding</keyword>
<dbReference type="PANTHER" id="PTHR42945">
    <property type="entry name" value="HISTIDINE BIOSYNTHESIS BIFUNCTIONAL PROTEIN"/>
    <property type="match status" value="1"/>
</dbReference>
<sequence>MLVPELSLTAAALQAEAEKDHSAQWSHIKKLSILSFLYANLFREKLVALALTPAAGANSAQDQELRNTLIASRAILGPFNADMMDSAIIWLDHGIRKVLVAAESSEDVDLQTVAEAVSQLPQSRVVLRIPVDMASLINRDEGETPHAETSVALRIQEKLKRLKDVASGFVIAIRAPASHLGNAAYQAEFEVVSKALQMIREGLDEGDFFAVEWVSAKQESFDRSVMLPRIGDLHRKGISVVAPALPQVSDEQRTRLVDAGQAFVRCLRSDRPDGLFTTVVTDESGVALGLVYSSEESVLAAIATGRGVYYSRSRKGLWKKGKSSGNYQTLVQLDLDCDSDALRFMVRQDGSGFCHLNTRTCWGEAGGLRYLQAMLESRLQDAPTGSYTKRLFNDPELLRNKLVEEAQELAEAETPTHVSEEAADVMYFAMVRCVAAGATLNDVEKQLDKRSLKVKRRPGNSKAYRIDAAQEILNKRQKK</sequence>
<comment type="catalytic activity">
    <reaction evidence="1">
        <text>1-(5-phospho-beta-D-ribosyl)-5'-AMP + H2O = 1-(5-phospho-beta-D-ribosyl)-5-[(5-phospho-beta-D-ribosylamino)methylideneamino]imidazole-4-carboxamide</text>
        <dbReference type="Rhea" id="RHEA:20049"/>
        <dbReference type="ChEBI" id="CHEBI:15377"/>
        <dbReference type="ChEBI" id="CHEBI:58435"/>
        <dbReference type="ChEBI" id="CHEBI:59457"/>
        <dbReference type="EC" id="3.5.4.19"/>
    </reaction>
</comment>
<evidence type="ECO:0000256" key="2">
    <source>
        <dbReference type="ARBA" id="ARBA00001460"/>
    </source>
</evidence>
<keyword evidence="5" id="KW-0028">Amino-acid biosynthesis</keyword>
<proteinExistence type="predicted"/>
<evidence type="ECO:0000256" key="9">
    <source>
        <dbReference type="ARBA" id="ARBA00023102"/>
    </source>
</evidence>
<dbReference type="SUPFAM" id="SSF141734">
    <property type="entry name" value="HisI-like"/>
    <property type="match status" value="1"/>
</dbReference>
<dbReference type="GO" id="GO:0004635">
    <property type="term" value="F:phosphoribosyl-AMP cyclohydrolase activity"/>
    <property type="evidence" value="ECO:0007669"/>
    <property type="project" value="UniProtKB-EC"/>
</dbReference>
<dbReference type="Gene3D" id="1.10.287.1080">
    <property type="entry name" value="MazG-like"/>
    <property type="match status" value="1"/>
</dbReference>
<evidence type="ECO:0000256" key="1">
    <source>
        <dbReference type="ARBA" id="ARBA00000024"/>
    </source>
</evidence>
<dbReference type="CDD" id="cd11546">
    <property type="entry name" value="NTP-PPase_His4"/>
    <property type="match status" value="1"/>
</dbReference>
<keyword evidence="13" id="KW-1185">Reference proteome</keyword>
<evidence type="ECO:0000256" key="5">
    <source>
        <dbReference type="ARBA" id="ARBA00022605"/>
    </source>
</evidence>
<dbReference type="InterPro" id="IPR038019">
    <property type="entry name" value="PRib_AMP_CycHydrolase_sf"/>
</dbReference>
<dbReference type="InterPro" id="IPR008179">
    <property type="entry name" value="HisE"/>
</dbReference>
<dbReference type="GO" id="GO:0005524">
    <property type="term" value="F:ATP binding"/>
    <property type="evidence" value="ECO:0007669"/>
    <property type="project" value="UniProtKB-KW"/>
</dbReference>